<evidence type="ECO:0000256" key="2">
    <source>
        <dbReference type="ARBA" id="ARBA00022679"/>
    </source>
</evidence>
<feature type="binding site" evidence="8">
    <location>
        <begin position="14"/>
        <end position="22"/>
    </location>
    <ligand>
        <name>ATP</name>
        <dbReference type="ChEBI" id="CHEBI:30616"/>
    </ligand>
</feature>
<evidence type="ECO:0000256" key="1">
    <source>
        <dbReference type="ARBA" id="ARBA00009427"/>
    </source>
</evidence>
<keyword evidence="8" id="KW-0963">Cytoplasm</keyword>
<keyword evidence="5 8" id="KW-0067">ATP-binding</keyword>
<dbReference type="OrthoDB" id="9807434at2"/>
<evidence type="ECO:0000256" key="8">
    <source>
        <dbReference type="HAMAP-Rule" id="MF_00238"/>
    </source>
</evidence>
<dbReference type="HAMAP" id="MF_00238">
    <property type="entry name" value="Cytidyl_kinase_type1"/>
    <property type="match status" value="1"/>
</dbReference>
<dbReference type="GO" id="GO:0015949">
    <property type="term" value="P:nucleobase-containing small molecule interconversion"/>
    <property type="evidence" value="ECO:0007669"/>
    <property type="project" value="TreeGrafter"/>
</dbReference>
<dbReference type="PANTHER" id="PTHR21299:SF2">
    <property type="entry name" value="CYTIDYLATE KINASE"/>
    <property type="match status" value="1"/>
</dbReference>
<evidence type="ECO:0000259" key="9">
    <source>
        <dbReference type="Pfam" id="PF02224"/>
    </source>
</evidence>
<dbReference type="NCBIfam" id="TIGR00017">
    <property type="entry name" value="cmk"/>
    <property type="match status" value="1"/>
</dbReference>
<dbReference type="SUPFAM" id="SSF52540">
    <property type="entry name" value="P-loop containing nucleoside triphosphate hydrolases"/>
    <property type="match status" value="1"/>
</dbReference>
<dbReference type="InterPro" id="IPR027417">
    <property type="entry name" value="P-loop_NTPase"/>
</dbReference>
<keyword evidence="3 8" id="KW-0547">Nucleotide-binding</keyword>
<comment type="catalytic activity">
    <reaction evidence="6 8">
        <text>dCMP + ATP = dCDP + ADP</text>
        <dbReference type="Rhea" id="RHEA:25094"/>
        <dbReference type="ChEBI" id="CHEBI:30616"/>
        <dbReference type="ChEBI" id="CHEBI:57566"/>
        <dbReference type="ChEBI" id="CHEBI:58593"/>
        <dbReference type="ChEBI" id="CHEBI:456216"/>
        <dbReference type="EC" id="2.7.4.25"/>
    </reaction>
</comment>
<comment type="subcellular location">
    <subcellularLocation>
        <location evidence="8">Cytoplasm</location>
    </subcellularLocation>
</comment>
<keyword evidence="11" id="KW-1185">Reference proteome</keyword>
<keyword evidence="2 8" id="KW-0808">Transferase</keyword>
<protein>
    <recommendedName>
        <fullName evidence="8">Cytidylate kinase</fullName>
        <shortName evidence="8">CK</shortName>
        <ecNumber evidence="8">2.7.4.25</ecNumber>
    </recommendedName>
    <alternativeName>
        <fullName evidence="8">Cytidine monophosphate kinase</fullName>
        <shortName evidence="8">CMP kinase</shortName>
    </alternativeName>
</protein>
<evidence type="ECO:0000256" key="6">
    <source>
        <dbReference type="ARBA" id="ARBA00047615"/>
    </source>
</evidence>
<organism evidence="10 11">
    <name type="scientific">Candidatus Methylomirabilis limnetica</name>
    <dbReference type="NCBI Taxonomy" id="2033718"/>
    <lineage>
        <taxon>Bacteria</taxon>
        <taxon>Candidatus Methylomirabilota</taxon>
        <taxon>Candidatus Methylomirabilia</taxon>
        <taxon>Candidatus Methylomirabilales</taxon>
        <taxon>Candidatus Methylomirabilaceae</taxon>
        <taxon>Candidatus Methylomirabilis</taxon>
    </lineage>
</organism>
<dbReference type="EC" id="2.7.4.25" evidence="8"/>
<evidence type="ECO:0000313" key="10">
    <source>
        <dbReference type="EMBL" id="PTL36520.1"/>
    </source>
</evidence>
<dbReference type="GO" id="GO:0036431">
    <property type="term" value="F:dCMP kinase activity"/>
    <property type="evidence" value="ECO:0007669"/>
    <property type="project" value="InterPro"/>
</dbReference>
<dbReference type="EMBL" id="NVQC01000015">
    <property type="protein sequence ID" value="PTL36520.1"/>
    <property type="molecule type" value="Genomic_DNA"/>
</dbReference>
<evidence type="ECO:0000256" key="5">
    <source>
        <dbReference type="ARBA" id="ARBA00022840"/>
    </source>
</evidence>
<dbReference type="GO" id="GO:0006220">
    <property type="term" value="P:pyrimidine nucleotide metabolic process"/>
    <property type="evidence" value="ECO:0007669"/>
    <property type="project" value="UniProtKB-UniRule"/>
</dbReference>
<dbReference type="GO" id="GO:0005829">
    <property type="term" value="C:cytosol"/>
    <property type="evidence" value="ECO:0007669"/>
    <property type="project" value="TreeGrafter"/>
</dbReference>
<reference evidence="11" key="2">
    <citation type="journal article" date="2018" name="Environ. Microbiol.">
        <title>Bloom of a denitrifying methanotroph, 'Candidatus Methylomirabilis limnetica', in a deep stratified lake.</title>
        <authorList>
            <person name="Graf J.S."/>
            <person name="Mayr M.J."/>
            <person name="Marchant H.K."/>
            <person name="Tienken D."/>
            <person name="Hach P.F."/>
            <person name="Brand A."/>
            <person name="Schubert C.J."/>
            <person name="Kuypers M.M."/>
            <person name="Milucka J."/>
        </authorList>
    </citation>
    <scope>NUCLEOTIDE SEQUENCE [LARGE SCALE GENOMIC DNA]</scope>
    <source>
        <strain evidence="11">Zug</strain>
    </source>
</reference>
<evidence type="ECO:0000256" key="7">
    <source>
        <dbReference type="ARBA" id="ARBA00048478"/>
    </source>
</evidence>
<dbReference type="GO" id="GO:0036430">
    <property type="term" value="F:CMP kinase activity"/>
    <property type="evidence" value="ECO:0007669"/>
    <property type="project" value="RHEA"/>
</dbReference>
<evidence type="ECO:0000256" key="3">
    <source>
        <dbReference type="ARBA" id="ARBA00022741"/>
    </source>
</evidence>
<evidence type="ECO:0000313" key="11">
    <source>
        <dbReference type="Proteomes" id="UP000241436"/>
    </source>
</evidence>
<keyword evidence="4 8" id="KW-0418">Kinase</keyword>
<dbReference type="CDD" id="cd02020">
    <property type="entry name" value="CMPK"/>
    <property type="match status" value="1"/>
</dbReference>
<comment type="catalytic activity">
    <reaction evidence="7 8">
        <text>CMP + ATP = CDP + ADP</text>
        <dbReference type="Rhea" id="RHEA:11600"/>
        <dbReference type="ChEBI" id="CHEBI:30616"/>
        <dbReference type="ChEBI" id="CHEBI:58069"/>
        <dbReference type="ChEBI" id="CHEBI:60377"/>
        <dbReference type="ChEBI" id="CHEBI:456216"/>
        <dbReference type="EC" id="2.7.4.25"/>
    </reaction>
</comment>
<accession>A0A2T4TZI1</accession>
<dbReference type="Proteomes" id="UP000241436">
    <property type="component" value="Unassembled WGS sequence"/>
</dbReference>
<reference evidence="10 11" key="1">
    <citation type="submission" date="2017-09" db="EMBL/GenBank/DDBJ databases">
        <title>Bloom of a denitrifying methanotroph, Candidatus Methylomirabilis limnetica, in a deep stratified lake.</title>
        <authorList>
            <person name="Graf J.S."/>
            <person name="Marchant H.K."/>
            <person name="Tienken D."/>
            <person name="Hach P.F."/>
            <person name="Brand A."/>
            <person name="Schubert C.J."/>
            <person name="Kuypers M.M."/>
            <person name="Milucka J."/>
        </authorList>
    </citation>
    <scope>NUCLEOTIDE SEQUENCE [LARGE SCALE GENOMIC DNA]</scope>
    <source>
        <strain evidence="10 11">Zug</strain>
    </source>
</reference>
<dbReference type="Pfam" id="PF02224">
    <property type="entry name" value="Cytidylate_kin"/>
    <property type="match status" value="1"/>
</dbReference>
<name>A0A2T4TZI1_9BACT</name>
<comment type="similarity">
    <text evidence="1 8">Belongs to the cytidylate kinase family. Type 1 subfamily.</text>
</comment>
<dbReference type="PANTHER" id="PTHR21299">
    <property type="entry name" value="CYTIDYLATE KINASE/PANTOATE-BETA-ALANINE LIGASE"/>
    <property type="match status" value="1"/>
</dbReference>
<sequence length="228" mass="25411">MRRTMDGFIIAVDGPVGAGKSTAARLLAKRLGYRYIDSGAMYRALAWKALQAGLDLDDEQCLRRLVDETCIALESVGDRERILVDGEDVSGHIRKREVEQASSRISTHPDVRCVMVAHQRRMAVHGGIVMDGRDIGTVVFPDADVKFYLTARLEVRANRRHLELQAVDNTRGVEELVEEITARDARDMGRHASPLRKADEAVTIDTSDLRASEVIDAMEEEIRRKAAS</sequence>
<proteinExistence type="inferred from homology"/>
<gene>
    <name evidence="8" type="primary">cmk</name>
    <name evidence="10" type="ORF">CLG94_04005</name>
</gene>
<dbReference type="InterPro" id="IPR011994">
    <property type="entry name" value="Cytidylate_kinase_dom"/>
</dbReference>
<evidence type="ECO:0000256" key="4">
    <source>
        <dbReference type="ARBA" id="ARBA00022777"/>
    </source>
</evidence>
<feature type="domain" description="Cytidylate kinase" evidence="9">
    <location>
        <begin position="10"/>
        <end position="223"/>
    </location>
</feature>
<dbReference type="AlphaFoldDB" id="A0A2T4TZI1"/>
<dbReference type="Gene3D" id="3.40.50.300">
    <property type="entry name" value="P-loop containing nucleotide triphosphate hydrolases"/>
    <property type="match status" value="1"/>
</dbReference>
<dbReference type="InterPro" id="IPR003136">
    <property type="entry name" value="Cytidylate_kin"/>
</dbReference>
<dbReference type="GO" id="GO:0005524">
    <property type="term" value="F:ATP binding"/>
    <property type="evidence" value="ECO:0007669"/>
    <property type="project" value="UniProtKB-UniRule"/>
</dbReference>
<comment type="caution">
    <text evidence="10">The sequence shown here is derived from an EMBL/GenBank/DDBJ whole genome shotgun (WGS) entry which is preliminary data.</text>
</comment>